<evidence type="ECO:0000256" key="4">
    <source>
        <dbReference type="ARBA" id="ARBA00022490"/>
    </source>
</evidence>
<dbReference type="EMBL" id="JAVIJP010000002">
    <property type="protein sequence ID" value="KAL3655385.1"/>
    <property type="molecule type" value="Genomic_DNA"/>
</dbReference>
<dbReference type="InterPro" id="IPR027417">
    <property type="entry name" value="P-loop_NTPase"/>
</dbReference>
<dbReference type="FunFam" id="1.10.10.10:FF:000322">
    <property type="entry name" value="Probable disease resistance protein At1g63360"/>
    <property type="match status" value="1"/>
</dbReference>
<feature type="domain" description="NB-ARC" evidence="11">
    <location>
        <begin position="147"/>
        <end position="321"/>
    </location>
</feature>
<keyword evidence="7" id="KW-0677">Repeat</keyword>
<evidence type="ECO:0000313" key="13">
    <source>
        <dbReference type="EMBL" id="KAL3655385.1"/>
    </source>
</evidence>
<dbReference type="InterPro" id="IPR044974">
    <property type="entry name" value="Disease_R_plants"/>
</dbReference>
<keyword evidence="14" id="KW-1185">Reference proteome</keyword>
<evidence type="ECO:0000256" key="6">
    <source>
        <dbReference type="ARBA" id="ARBA00022667"/>
    </source>
</evidence>
<evidence type="ECO:0000259" key="12">
    <source>
        <dbReference type="Pfam" id="PF23559"/>
    </source>
</evidence>
<evidence type="ECO:0000256" key="3">
    <source>
        <dbReference type="ARBA" id="ARBA00008894"/>
    </source>
</evidence>
<dbReference type="Gene3D" id="1.20.5.4130">
    <property type="match status" value="1"/>
</dbReference>
<keyword evidence="9" id="KW-0611">Plant defense</keyword>
<dbReference type="Gene3D" id="1.10.8.430">
    <property type="entry name" value="Helical domain of apoptotic protease-activating factors"/>
    <property type="match status" value="1"/>
</dbReference>
<accession>A0ABD3EMC0</accession>
<evidence type="ECO:0000259" key="11">
    <source>
        <dbReference type="Pfam" id="PF00931"/>
    </source>
</evidence>
<evidence type="ECO:0000256" key="10">
    <source>
        <dbReference type="ARBA" id="ARBA00022840"/>
    </source>
</evidence>
<evidence type="ECO:0000256" key="5">
    <source>
        <dbReference type="ARBA" id="ARBA00022614"/>
    </source>
</evidence>
<gene>
    <name evidence="13" type="ORF">CASFOL_001171</name>
</gene>
<evidence type="ECO:0000313" key="14">
    <source>
        <dbReference type="Proteomes" id="UP001632038"/>
    </source>
</evidence>
<feature type="domain" description="Disease resistance protein winged helix" evidence="12">
    <location>
        <begin position="408"/>
        <end position="492"/>
    </location>
</feature>
<comment type="similarity">
    <text evidence="3">Belongs to the disease resistance NB-LRR family.</text>
</comment>
<dbReference type="SUPFAM" id="SSF52058">
    <property type="entry name" value="L domain-like"/>
    <property type="match status" value="1"/>
</dbReference>
<dbReference type="Proteomes" id="UP001632038">
    <property type="component" value="Unassembled WGS sequence"/>
</dbReference>
<dbReference type="AlphaFoldDB" id="A0ABD3EMC0"/>
<dbReference type="Gene3D" id="3.80.10.10">
    <property type="entry name" value="Ribonuclease Inhibitor"/>
    <property type="match status" value="1"/>
</dbReference>
<evidence type="ECO:0000256" key="8">
    <source>
        <dbReference type="ARBA" id="ARBA00022741"/>
    </source>
</evidence>
<dbReference type="PANTHER" id="PTHR23155:SF1152">
    <property type="entry name" value="AAA+ ATPASE DOMAIN-CONTAINING PROTEIN"/>
    <property type="match status" value="1"/>
</dbReference>
<dbReference type="SUPFAM" id="SSF52540">
    <property type="entry name" value="P-loop containing nucleoside triphosphate hydrolases"/>
    <property type="match status" value="1"/>
</dbReference>
<comment type="caution">
    <text evidence="13">The sequence shown here is derived from an EMBL/GenBank/DDBJ whole genome shotgun (WGS) entry which is preliminary data.</text>
</comment>
<dbReference type="Gene3D" id="1.10.10.10">
    <property type="entry name" value="Winged helix-like DNA-binding domain superfamily/Winged helix DNA-binding domain"/>
    <property type="match status" value="1"/>
</dbReference>
<dbReference type="FunFam" id="3.40.50.300:FF:001091">
    <property type="entry name" value="Probable disease resistance protein At1g61300"/>
    <property type="match status" value="1"/>
</dbReference>
<comment type="subcellular location">
    <subcellularLocation>
        <location evidence="2">Cytoplasm</location>
    </subcellularLocation>
</comment>
<dbReference type="GO" id="GO:0005524">
    <property type="term" value="F:ATP binding"/>
    <property type="evidence" value="ECO:0007669"/>
    <property type="project" value="UniProtKB-KW"/>
</dbReference>
<keyword evidence="5" id="KW-0433">Leucine-rich repeat</keyword>
<dbReference type="InterPro" id="IPR032675">
    <property type="entry name" value="LRR_dom_sf"/>
</dbReference>
<keyword evidence="4" id="KW-0963">Cytoplasm</keyword>
<dbReference type="GO" id="GO:0009626">
    <property type="term" value="P:plant-type hypersensitive response"/>
    <property type="evidence" value="ECO:0007669"/>
    <property type="project" value="UniProtKB-KW"/>
</dbReference>
<dbReference type="GO" id="GO:0051607">
    <property type="term" value="P:defense response to virus"/>
    <property type="evidence" value="ECO:0007669"/>
    <property type="project" value="UniProtKB-ARBA"/>
</dbReference>
<dbReference type="Pfam" id="PF23559">
    <property type="entry name" value="WHD_DRP"/>
    <property type="match status" value="1"/>
</dbReference>
<dbReference type="PRINTS" id="PR00364">
    <property type="entry name" value="DISEASERSIST"/>
</dbReference>
<dbReference type="InterPro" id="IPR002182">
    <property type="entry name" value="NB-ARC"/>
</dbReference>
<dbReference type="Gene3D" id="3.40.50.300">
    <property type="entry name" value="P-loop containing nucleotide triphosphate hydrolases"/>
    <property type="match status" value="1"/>
</dbReference>
<keyword evidence="6" id="KW-0381">Hypersensitive response</keyword>
<dbReference type="InterPro" id="IPR058922">
    <property type="entry name" value="WHD_DRP"/>
</dbReference>
<proteinExistence type="inferred from homology"/>
<reference evidence="14" key="1">
    <citation type="journal article" date="2024" name="IScience">
        <title>Strigolactones Initiate the Formation of Haustorium-like Structures in Castilleja.</title>
        <authorList>
            <person name="Buerger M."/>
            <person name="Peterson D."/>
            <person name="Chory J."/>
        </authorList>
    </citation>
    <scope>NUCLEOTIDE SEQUENCE [LARGE SCALE GENOMIC DNA]</scope>
</reference>
<evidence type="ECO:0000256" key="7">
    <source>
        <dbReference type="ARBA" id="ARBA00022737"/>
    </source>
</evidence>
<evidence type="ECO:0008006" key="15">
    <source>
        <dbReference type="Google" id="ProtNLM"/>
    </source>
</evidence>
<dbReference type="InterPro" id="IPR042197">
    <property type="entry name" value="Apaf_helical"/>
</dbReference>
<sequence>MAAYAAIVSLLQFLHPDQFPVLYRTPEIESLYTKARSLQSSLEKIFPVHKIIRDTVNELDVQIRDEIYKAQDIIESFIFKQNPTSPTFQHDLIEVIEKLDPVEVQTKAIADSIEDDSETNNASSDDAALSSASVGIGQLSTRIVGQKEDFDKITRKLNEDNSKLQILSIMGLPGIGKTTLARSIYEDPGVQSVFTTRAWVTVSQESQVTEIFTKLLSSIDSKDQKAGDTVVQPGTSLDQLTLELHQKLFKAKYLVVIDDMWYEDVWDRVKTYLPDEKNGSRIILTTRLATIVKHANKDGFQIEVQPLNEEDRWILLREKAFGGGSGLDYLEKTGRLIANNCGGIPLLLTVIGGLLFREKKTEDYWENIRDDTYSAAAKGEESYSEILSLSYNHLPGMLKGCFLYMGAFPEDSEILVKKIIKLWVAEGFLKPIPDRNIEQQATASSLPLGSPEQVAKKFLEDLIMRNLLATRKWTSNGHTKAFGIHDSLRDLAMKKCQKEKFFHAINKYVEKNDLPDGACEQRRLSVHKNILVCMEKVYDSAMSISSARTLLYAGPHHHHPLPFKLTFNLLRVLDALTVYFIEFPNEIIDLIYLRFLSLTYNGKLPASISKLQKLQTLIVHRNPKIIFIGSSYFPVEIWSMPELRHLLFMESELPHPSECAIIPTNKSVLFQHLQTLSNVNAASCTREVLRNTPNLRKLGMWVEKPGPVGFYLDELQHLEAFKFTVLNPSPRVNVDFLPKLHFPKMLKKLSLSGCGIPWEDMTVIGQLEFLEVLKLRELAFKGGEWEPNEGEFLALKYLLLEYVDLKYWGAGNTHFPSLESLTIRHCYELEAMDPEIRMIGGLKLIEMVDCSPLAVEWAKYVQDENKNKKLRVRIYTSWE</sequence>
<name>A0ABD3EMC0_9LAMI</name>
<protein>
    <recommendedName>
        <fullName evidence="15">NB-ARC domain-containing protein</fullName>
    </recommendedName>
</protein>
<dbReference type="PANTHER" id="PTHR23155">
    <property type="entry name" value="DISEASE RESISTANCE PROTEIN RP"/>
    <property type="match status" value="1"/>
</dbReference>
<organism evidence="13 14">
    <name type="scientific">Castilleja foliolosa</name>
    <dbReference type="NCBI Taxonomy" id="1961234"/>
    <lineage>
        <taxon>Eukaryota</taxon>
        <taxon>Viridiplantae</taxon>
        <taxon>Streptophyta</taxon>
        <taxon>Embryophyta</taxon>
        <taxon>Tracheophyta</taxon>
        <taxon>Spermatophyta</taxon>
        <taxon>Magnoliopsida</taxon>
        <taxon>eudicotyledons</taxon>
        <taxon>Gunneridae</taxon>
        <taxon>Pentapetalae</taxon>
        <taxon>asterids</taxon>
        <taxon>lamiids</taxon>
        <taxon>Lamiales</taxon>
        <taxon>Orobanchaceae</taxon>
        <taxon>Pedicularideae</taxon>
        <taxon>Castillejinae</taxon>
        <taxon>Castilleja</taxon>
    </lineage>
</organism>
<evidence type="ECO:0000256" key="9">
    <source>
        <dbReference type="ARBA" id="ARBA00022821"/>
    </source>
</evidence>
<dbReference type="GO" id="GO:0005737">
    <property type="term" value="C:cytoplasm"/>
    <property type="evidence" value="ECO:0007669"/>
    <property type="project" value="UniProtKB-SubCell"/>
</dbReference>
<evidence type="ECO:0000256" key="1">
    <source>
        <dbReference type="ARBA" id="ARBA00002074"/>
    </source>
</evidence>
<keyword evidence="8" id="KW-0547">Nucleotide-binding</keyword>
<dbReference type="InterPro" id="IPR036388">
    <property type="entry name" value="WH-like_DNA-bd_sf"/>
</dbReference>
<keyword evidence="10" id="KW-0067">ATP-binding</keyword>
<evidence type="ECO:0000256" key="2">
    <source>
        <dbReference type="ARBA" id="ARBA00004496"/>
    </source>
</evidence>
<comment type="function">
    <text evidence="1">Confers resistance to late blight (Phytophthora infestans) races carrying the avirulence gene Avr1. Resistance proteins guard the plant against pathogens that contain an appropriate avirulence protein via an indirect interaction with this avirulence protein. That triggers a defense system including the hypersensitive response, which restricts the pathogen growth.</text>
</comment>
<dbReference type="Pfam" id="PF00931">
    <property type="entry name" value="NB-ARC"/>
    <property type="match status" value="1"/>
</dbReference>